<dbReference type="RefSeq" id="WP_141624970.1">
    <property type="nucleotide sequence ID" value="NZ_CP041242.1"/>
</dbReference>
<reference evidence="1 2" key="1">
    <citation type="submission" date="2019-06" db="EMBL/GenBank/DDBJ databases">
        <title>Lysobacter alkalisoli sp. nov. isolated from saline-alkali soil.</title>
        <authorList>
            <person name="Sun J.-Q."/>
            <person name="Xu L."/>
        </authorList>
    </citation>
    <scope>NUCLEOTIDE SEQUENCE [LARGE SCALE GENOMIC DNA]</scope>
    <source>
        <strain evidence="1 2">SJ-36</strain>
    </source>
</reference>
<dbReference type="Proteomes" id="UP000317199">
    <property type="component" value="Chromosome"/>
</dbReference>
<keyword evidence="2" id="KW-1185">Reference proteome</keyword>
<dbReference type="EMBL" id="CP041242">
    <property type="protein sequence ID" value="QDH71640.1"/>
    <property type="molecule type" value="Genomic_DNA"/>
</dbReference>
<name>A0A514BW98_9GAMM</name>
<protein>
    <recommendedName>
        <fullName evidence="3">Thioredoxin domain-containing protein</fullName>
    </recommendedName>
</protein>
<dbReference type="KEGG" id="lyj:FKV23_01135"/>
<dbReference type="AlphaFoldDB" id="A0A514BW98"/>
<sequence length="174" mass="19353">MLVAIAALFLGSMLVAGLLRFSGWRPQGMQNHGELLQPPIDTRDVVPRMLDGNEYHWRPVERTWRILAAPPAQCDDACRQIARDVEVVWELFGKDADRVDVLWLGGYPDGVKRPDSLVEIAADDALRGRLPQADVTAGTPVYVLDPNGFVVLRYAPGFDPAGLRKDVARLLKLR</sequence>
<dbReference type="SUPFAM" id="SSF52833">
    <property type="entry name" value="Thioredoxin-like"/>
    <property type="match status" value="1"/>
</dbReference>
<organism evidence="1 2">
    <name type="scientific">Marilutibacter alkalisoli</name>
    <dbReference type="NCBI Taxonomy" id="2591633"/>
    <lineage>
        <taxon>Bacteria</taxon>
        <taxon>Pseudomonadati</taxon>
        <taxon>Pseudomonadota</taxon>
        <taxon>Gammaproteobacteria</taxon>
        <taxon>Lysobacterales</taxon>
        <taxon>Lysobacteraceae</taxon>
        <taxon>Marilutibacter</taxon>
    </lineage>
</organism>
<gene>
    <name evidence="1" type="ORF">FKV23_01135</name>
</gene>
<dbReference type="OrthoDB" id="9785445at2"/>
<dbReference type="InterPro" id="IPR036249">
    <property type="entry name" value="Thioredoxin-like_sf"/>
</dbReference>
<accession>A0A514BW98</accession>
<evidence type="ECO:0008006" key="3">
    <source>
        <dbReference type="Google" id="ProtNLM"/>
    </source>
</evidence>
<evidence type="ECO:0000313" key="2">
    <source>
        <dbReference type="Proteomes" id="UP000317199"/>
    </source>
</evidence>
<proteinExistence type="predicted"/>
<evidence type="ECO:0000313" key="1">
    <source>
        <dbReference type="EMBL" id="QDH71640.1"/>
    </source>
</evidence>